<keyword evidence="13" id="KW-1185">Reference proteome</keyword>
<keyword evidence="4 10" id="KW-0547">Nucleotide-binding</keyword>
<keyword evidence="6 12" id="KW-0255">Endonuclease</keyword>
<evidence type="ECO:0000256" key="6">
    <source>
        <dbReference type="ARBA" id="ARBA00022759"/>
    </source>
</evidence>
<comment type="function">
    <text evidence="10">Subunit R is required for both nuclease and ATPase activities, but not for modification.</text>
</comment>
<dbReference type="GO" id="GO:0005524">
    <property type="term" value="F:ATP binding"/>
    <property type="evidence" value="ECO:0007669"/>
    <property type="project" value="UniProtKB-KW"/>
</dbReference>
<keyword evidence="9 10" id="KW-0238">DNA-binding</keyword>
<dbReference type="NCBIfam" id="TIGR00348">
    <property type="entry name" value="hsdR"/>
    <property type="match status" value="1"/>
</dbReference>
<name>A0A7M3M9Y8_9BACT</name>
<dbReference type="PROSITE" id="PS51192">
    <property type="entry name" value="HELICASE_ATP_BIND_1"/>
    <property type="match status" value="1"/>
</dbReference>
<dbReference type="GO" id="GO:0003677">
    <property type="term" value="F:DNA binding"/>
    <property type="evidence" value="ECO:0007669"/>
    <property type="project" value="UniProtKB-KW"/>
</dbReference>
<dbReference type="InterPro" id="IPR055180">
    <property type="entry name" value="HsdR_RecA-like_helicase_dom_2"/>
</dbReference>
<dbReference type="InterPro" id="IPR004473">
    <property type="entry name" value="Restrct_endonuc_typeI_HsdR"/>
</dbReference>
<evidence type="ECO:0000313" key="13">
    <source>
        <dbReference type="Proteomes" id="UP000448292"/>
    </source>
</evidence>
<dbReference type="InterPro" id="IPR007409">
    <property type="entry name" value="Restrct_endonuc_type1_HsdR_N"/>
</dbReference>
<dbReference type="Pfam" id="PF18766">
    <property type="entry name" value="SWI2_SNF2"/>
    <property type="match status" value="1"/>
</dbReference>
<sequence>MFDFKEYASSHAPALVLLEQLGYEYIPPTKALAMRGGRKSMPVLVDILDGQLRRMNTITFKGQAYEFSDANIKRAVREVAQVPFDSLITTSEQIYDLLTLGVSLEQTIDGSVKSHSLKYIDWEHPENNVYHVCDEFEFERRHSDSVRKPDIVLFINGIPVSIIECKRPDKREAIKEGISQHIRNQRVTEIPELYVYSQVLLSVSQNRAMFGTTDTDEKFWSVWKEEDAQTQNAVLERIINTPLSEEQKARLFLEATGEQRQALERVLTSGQRTPTPQDKAIHALLRPERLLQLMYGFIVYDNRIKKIARYQQYFAVQATVDRVTDVKGDSRRKGGVIWHTTGSGKSLTMVMLAKALTIDPRIQNPKVIIVTDRIDLDKQITKTFRACGKDVVQARTGEHLLRLIAGGRASVITTVIGKFETVANKRTKDEDRNIFVLVDESHRSNYGQSHAKMRVVFPNACYIGFTGTPLLKKEKSTAETFGGFIHKYTMNQAVQDKAVEPLRYEGRMSELHGDDAELDKWFDRITEGLTPEQKGDLKKKFKQAEQLFSAEARIAEVAYDIGQHFKQFCKGTGKKAQFAVSSREAVLAYQKCFEEQGEVSVAVVMSSPDSREGNTSTDASKIPEVQAFWNDMMAKYGNEKNYLECIINAFNYSDDPEILIVIDKLLTGFDAPRNSVLYLDKNLKEHNILQAIARVNRLWDGKEYGLVVDYRGIFGALNEAIDTYAALEKEGFDRADIENTIIDVSAEIEQLKARHANVWEVFKEVENKADIEAMQLALEPEDVRERFYDALRLFANTLQLALSNARFLESTPEKTIHRYKNDLKDFLNLRNAVKHRFGEAVDYSAYEQQLKNMVSKHIGADAVQEVIAPVDIFAVDAFDEQLELIEGDAAKADHIASRVKKTITVKMDEDPTLYQRLSEIINETISNHRARRLSDAEYLSKMRGLLEDLKSGERSNVPNALRGKDDAIAYFGVIGEMLGASKDAEAHVAEMALQIDEAIASRKIRDWSTNIDIKNKMMNDIDEILYDASRTYEMTIPGESIDALIDKLLLVAQRRDLA</sequence>
<dbReference type="AlphaFoldDB" id="A0A7M3M9Y8"/>
<organism evidence="12 13">
    <name type="scientific">Oceanidesulfovibrio indonesiensis</name>
    <dbReference type="NCBI Taxonomy" id="54767"/>
    <lineage>
        <taxon>Bacteria</taxon>
        <taxon>Pseudomonadati</taxon>
        <taxon>Thermodesulfobacteriota</taxon>
        <taxon>Desulfovibrionia</taxon>
        <taxon>Desulfovibrionales</taxon>
        <taxon>Desulfovibrionaceae</taxon>
        <taxon>Oceanidesulfovibrio</taxon>
    </lineage>
</organism>
<feature type="domain" description="Helicase ATP-binding" evidence="11">
    <location>
        <begin position="326"/>
        <end position="487"/>
    </location>
</feature>
<evidence type="ECO:0000256" key="9">
    <source>
        <dbReference type="ARBA" id="ARBA00023125"/>
    </source>
</evidence>
<dbReference type="EC" id="3.1.21.3" evidence="10"/>
<evidence type="ECO:0000256" key="4">
    <source>
        <dbReference type="ARBA" id="ARBA00022741"/>
    </source>
</evidence>
<dbReference type="Proteomes" id="UP000448292">
    <property type="component" value="Unassembled WGS sequence"/>
</dbReference>
<keyword evidence="7 10" id="KW-0378">Hydrolase</keyword>
<dbReference type="GO" id="GO:0009035">
    <property type="term" value="F:type I site-specific deoxyribonuclease activity"/>
    <property type="evidence" value="ECO:0007669"/>
    <property type="project" value="UniProtKB-EC"/>
</dbReference>
<comment type="subunit">
    <text evidence="10">The type I restriction/modification system is composed of three polypeptides R, M and S.</text>
</comment>
<dbReference type="InterPro" id="IPR014001">
    <property type="entry name" value="Helicase_ATP-bd"/>
</dbReference>
<dbReference type="InterPro" id="IPR040980">
    <property type="entry name" value="SWI2_SNF2"/>
</dbReference>
<evidence type="ECO:0000256" key="3">
    <source>
        <dbReference type="ARBA" id="ARBA00022722"/>
    </source>
</evidence>
<dbReference type="Pfam" id="PF22679">
    <property type="entry name" value="T1R_D3-like"/>
    <property type="match status" value="1"/>
</dbReference>
<dbReference type="PANTHER" id="PTHR30195:SF15">
    <property type="entry name" value="TYPE I RESTRICTION ENZYME HINDI ENDONUCLEASE SUBUNIT"/>
    <property type="match status" value="1"/>
</dbReference>
<dbReference type="Gene3D" id="3.40.50.300">
    <property type="entry name" value="P-loop containing nucleotide triphosphate hydrolases"/>
    <property type="match status" value="2"/>
</dbReference>
<dbReference type="InterPro" id="IPR027417">
    <property type="entry name" value="P-loop_NTPase"/>
</dbReference>
<protein>
    <recommendedName>
        <fullName evidence="10">Type I restriction enzyme endonuclease subunit</fullName>
        <shortName evidence="10">R protein</shortName>
        <ecNumber evidence="10">3.1.21.3</ecNumber>
    </recommendedName>
</protein>
<reference evidence="12 13" key="1">
    <citation type="submission" date="2018-06" db="EMBL/GenBank/DDBJ databases">
        <title>Complete genome of Desulfovibrio indonesiensis P37SLT.</title>
        <authorList>
            <person name="Crispim J.S."/>
            <person name="Vidigal P.M.P."/>
            <person name="Silva L.C.F."/>
            <person name="Laguardia C.N."/>
            <person name="Araujo L.C."/>
            <person name="Dias R.S."/>
            <person name="Sousa M.P."/>
            <person name="Paula S.O."/>
            <person name="Silva C."/>
        </authorList>
    </citation>
    <scope>NUCLEOTIDE SEQUENCE [LARGE SCALE GENOMIC DNA]</scope>
    <source>
        <strain evidence="12 13">P37SLT</strain>
    </source>
</reference>
<evidence type="ECO:0000256" key="10">
    <source>
        <dbReference type="RuleBase" id="RU364115"/>
    </source>
</evidence>
<keyword evidence="8 10" id="KW-0067">ATP-binding</keyword>
<dbReference type="PANTHER" id="PTHR30195">
    <property type="entry name" value="TYPE I SITE-SPECIFIC DEOXYRIBONUCLEASE PROTEIN SUBUNIT M AND R"/>
    <property type="match status" value="1"/>
</dbReference>
<dbReference type="InterPro" id="IPR051268">
    <property type="entry name" value="Type-I_R_enzyme_R_subunit"/>
</dbReference>
<evidence type="ECO:0000256" key="2">
    <source>
        <dbReference type="ARBA" id="ARBA00008598"/>
    </source>
</evidence>
<comment type="catalytic activity">
    <reaction evidence="1 10">
        <text>Endonucleolytic cleavage of DNA to give random double-stranded fragments with terminal 5'-phosphates, ATP is simultaneously hydrolyzed.</text>
        <dbReference type="EC" id="3.1.21.3"/>
    </reaction>
</comment>
<dbReference type="EMBL" id="QMIE01000030">
    <property type="protein sequence ID" value="TVM14018.1"/>
    <property type="molecule type" value="Genomic_DNA"/>
</dbReference>
<comment type="caution">
    <text evidence="12">The sequence shown here is derived from an EMBL/GenBank/DDBJ whole genome shotgun (WGS) entry which is preliminary data.</text>
</comment>
<evidence type="ECO:0000256" key="8">
    <source>
        <dbReference type="ARBA" id="ARBA00022840"/>
    </source>
</evidence>
<evidence type="ECO:0000259" key="11">
    <source>
        <dbReference type="PROSITE" id="PS51192"/>
    </source>
</evidence>
<comment type="similarity">
    <text evidence="2 10">Belongs to the HsdR family.</text>
</comment>
<dbReference type="CDD" id="cd22332">
    <property type="entry name" value="HsdR_N"/>
    <property type="match status" value="1"/>
</dbReference>
<dbReference type="CDD" id="cd18030">
    <property type="entry name" value="DEXHc_RE_I_HsdR"/>
    <property type="match status" value="1"/>
</dbReference>
<dbReference type="OrthoDB" id="9758243at2"/>
<dbReference type="InterPro" id="IPR021810">
    <property type="entry name" value="T1RH-like_C"/>
</dbReference>
<proteinExistence type="inferred from homology"/>
<dbReference type="GO" id="GO:0009307">
    <property type="term" value="P:DNA restriction-modification system"/>
    <property type="evidence" value="ECO:0007669"/>
    <property type="project" value="UniProtKB-KW"/>
</dbReference>
<dbReference type="Pfam" id="PF11867">
    <property type="entry name" value="T1RH-like_C"/>
    <property type="match status" value="1"/>
</dbReference>
<evidence type="ECO:0000256" key="7">
    <source>
        <dbReference type="ARBA" id="ARBA00022801"/>
    </source>
</evidence>
<keyword evidence="5 10" id="KW-0680">Restriction system</keyword>
<evidence type="ECO:0000256" key="5">
    <source>
        <dbReference type="ARBA" id="ARBA00022747"/>
    </source>
</evidence>
<evidence type="ECO:0000313" key="12">
    <source>
        <dbReference type="EMBL" id="TVM14018.1"/>
    </source>
</evidence>
<accession>A0A7M3M9Y8</accession>
<evidence type="ECO:0000256" key="1">
    <source>
        <dbReference type="ARBA" id="ARBA00000851"/>
    </source>
</evidence>
<dbReference type="SUPFAM" id="SSF52540">
    <property type="entry name" value="P-loop containing nucleoside triphosphate hydrolases"/>
    <property type="match status" value="2"/>
</dbReference>
<keyword evidence="3" id="KW-0540">Nuclease</keyword>
<dbReference type="CDD" id="cd18800">
    <property type="entry name" value="SF2_C_EcoR124I-like"/>
    <property type="match status" value="1"/>
</dbReference>
<dbReference type="Pfam" id="PF04313">
    <property type="entry name" value="HSDR_N"/>
    <property type="match status" value="1"/>
</dbReference>
<dbReference type="Gene3D" id="3.90.1570.50">
    <property type="match status" value="1"/>
</dbReference>
<dbReference type="SMART" id="SM00487">
    <property type="entry name" value="DEXDc"/>
    <property type="match status" value="1"/>
</dbReference>
<gene>
    <name evidence="12" type="ORF">DPQ33_17955</name>
</gene>
<dbReference type="RefSeq" id="WP_144304599.1">
    <property type="nucleotide sequence ID" value="NZ_QMIE01000030.1"/>
</dbReference>